<dbReference type="PANTHER" id="PTHR47961">
    <property type="entry name" value="DNA POLYMERASE THETA, PUTATIVE (AFU_ORTHOLOGUE AFUA_1G05260)-RELATED"/>
    <property type="match status" value="1"/>
</dbReference>
<feature type="domain" description="Helicase C-terminal" evidence="5">
    <location>
        <begin position="31"/>
        <end position="223"/>
    </location>
</feature>
<dbReference type="InterPro" id="IPR036388">
    <property type="entry name" value="WH-like_DNA-bd_sf"/>
</dbReference>
<proteinExistence type="predicted"/>
<dbReference type="InParanoid" id="A0A6P6XKP9"/>
<dbReference type="GO" id="GO:0016787">
    <property type="term" value="F:hydrolase activity"/>
    <property type="evidence" value="ECO:0007669"/>
    <property type="project" value="UniProtKB-KW"/>
</dbReference>
<gene>
    <name evidence="7" type="primary">LOC113788705</name>
</gene>
<dbReference type="InterPro" id="IPR050474">
    <property type="entry name" value="Hel308_SKI2-like"/>
</dbReference>
<evidence type="ECO:0000313" key="7">
    <source>
        <dbReference type="RefSeq" id="XP_027193972.1"/>
    </source>
</evidence>
<dbReference type="InterPro" id="IPR027417">
    <property type="entry name" value="P-loop_NTPase"/>
</dbReference>
<reference evidence="7" key="1">
    <citation type="submission" date="2025-08" db="UniProtKB">
        <authorList>
            <consortium name="RefSeq"/>
        </authorList>
    </citation>
    <scope>IDENTIFICATION</scope>
    <source>
        <strain evidence="7">Airmid</strain>
    </source>
</reference>
<keyword evidence="6" id="KW-1185">Reference proteome</keyword>
<keyword evidence="2" id="KW-0378">Hydrolase</keyword>
<dbReference type="RefSeq" id="XP_027193972.1">
    <property type="nucleotide sequence ID" value="XM_027338171.1"/>
</dbReference>
<name>A0A6P6XKP9_DERPT</name>
<dbReference type="GO" id="GO:0005634">
    <property type="term" value="C:nucleus"/>
    <property type="evidence" value="ECO:0007669"/>
    <property type="project" value="TreeGrafter"/>
</dbReference>
<dbReference type="Gene3D" id="1.10.10.10">
    <property type="entry name" value="Winged helix-like DNA-binding domain superfamily/Winged helix DNA-binding domain"/>
    <property type="match status" value="1"/>
</dbReference>
<keyword evidence="4" id="KW-0067">ATP-binding</keyword>
<evidence type="ECO:0000256" key="4">
    <source>
        <dbReference type="ARBA" id="ARBA00022840"/>
    </source>
</evidence>
<dbReference type="Gene3D" id="3.40.50.300">
    <property type="entry name" value="P-loop containing nucleotide triphosphate hydrolases"/>
    <property type="match status" value="1"/>
</dbReference>
<sequence>MVALLTPLKALVFEVCRKLTNYLSNTGMYSKLVDLVLHENVNDQMIIFVQSRKKTKSLAAELLKEIPEYLLQQNPPPSFLLKDIKENFLNYEAKLLLGGIGFHNASMDITQRKLVEKLFSENYIRILISTATLAWGVNLPAHTVIVYGSSVTDPDTYKLRRLSLSELLQMFGRAGRVDFNQSGSAYLISRLDDAKHYCNKLVKCDPIKSTFLKSLDAYLLAEIYLNNLKTLNQAVAWLKSTFYAASNTALSYDDFKQLILNSLSRLSSSLLIKISYGHQYEASAVAKVMVKYYLDIATFKLIGFASDPAANIKNLSVKQNEFVKDDDKYDKLFRFFPNADLKTLRDFVLKEMKPKKTTDLSSYNQSILALPYFFLKLELNNSSSEYKNSMSVQIVSTLNKSNHNRPVIIFVGPGDHRNSTKISM</sequence>
<dbReference type="AlphaFoldDB" id="A0A6P6XKP9"/>
<dbReference type="PROSITE" id="PS51194">
    <property type="entry name" value="HELICASE_CTER"/>
    <property type="match status" value="1"/>
</dbReference>
<evidence type="ECO:0000259" key="5">
    <source>
        <dbReference type="PROSITE" id="PS51194"/>
    </source>
</evidence>
<dbReference type="SUPFAM" id="SSF52540">
    <property type="entry name" value="P-loop containing nucleoside triphosphate hydrolases"/>
    <property type="match status" value="1"/>
</dbReference>
<evidence type="ECO:0000256" key="2">
    <source>
        <dbReference type="ARBA" id="ARBA00022801"/>
    </source>
</evidence>
<dbReference type="Proteomes" id="UP000515146">
    <property type="component" value="Unplaced"/>
</dbReference>
<dbReference type="InterPro" id="IPR001650">
    <property type="entry name" value="Helicase_C-like"/>
</dbReference>
<dbReference type="OrthoDB" id="5575at2759"/>
<dbReference type="SMART" id="SM00490">
    <property type="entry name" value="HELICc"/>
    <property type="match status" value="1"/>
</dbReference>
<evidence type="ECO:0000256" key="1">
    <source>
        <dbReference type="ARBA" id="ARBA00022741"/>
    </source>
</evidence>
<dbReference type="Pfam" id="PF00271">
    <property type="entry name" value="Helicase_C"/>
    <property type="match status" value="1"/>
</dbReference>
<organism evidence="6 7">
    <name type="scientific">Dermatophagoides pteronyssinus</name>
    <name type="common">European house dust mite</name>
    <dbReference type="NCBI Taxonomy" id="6956"/>
    <lineage>
        <taxon>Eukaryota</taxon>
        <taxon>Metazoa</taxon>
        <taxon>Ecdysozoa</taxon>
        <taxon>Arthropoda</taxon>
        <taxon>Chelicerata</taxon>
        <taxon>Arachnida</taxon>
        <taxon>Acari</taxon>
        <taxon>Acariformes</taxon>
        <taxon>Sarcoptiformes</taxon>
        <taxon>Astigmata</taxon>
        <taxon>Psoroptidia</taxon>
        <taxon>Analgoidea</taxon>
        <taxon>Pyroglyphidae</taxon>
        <taxon>Dermatophagoidinae</taxon>
        <taxon>Dermatophagoides</taxon>
    </lineage>
</organism>
<dbReference type="PANTHER" id="PTHR47961:SF4">
    <property type="entry name" value="ACTIVATING SIGNAL COINTEGRATOR 1 COMPLEX SUBUNIT 3"/>
    <property type="match status" value="1"/>
</dbReference>
<dbReference type="GO" id="GO:0005524">
    <property type="term" value="F:ATP binding"/>
    <property type="evidence" value="ECO:0007669"/>
    <property type="project" value="UniProtKB-KW"/>
</dbReference>
<keyword evidence="3" id="KW-0347">Helicase</keyword>
<evidence type="ECO:0000313" key="6">
    <source>
        <dbReference type="Proteomes" id="UP000515146"/>
    </source>
</evidence>
<dbReference type="KEGG" id="dpte:113788705"/>
<evidence type="ECO:0000256" key="3">
    <source>
        <dbReference type="ARBA" id="ARBA00022806"/>
    </source>
</evidence>
<keyword evidence="1" id="KW-0547">Nucleotide-binding</keyword>
<dbReference type="GO" id="GO:0004386">
    <property type="term" value="F:helicase activity"/>
    <property type="evidence" value="ECO:0007669"/>
    <property type="project" value="UniProtKB-KW"/>
</dbReference>
<accession>A0A6P6XKP9</accession>
<protein>
    <submittedName>
        <fullName evidence="7">Activating signal cointegrator 1 complex subunit 3-like</fullName>
    </submittedName>
</protein>